<dbReference type="RefSeq" id="WP_091649396.1">
    <property type="nucleotide sequence ID" value="NZ_FOVW01000001.1"/>
</dbReference>
<dbReference type="STRING" id="226506.SAMN04488519_101344"/>
<gene>
    <name evidence="2" type="ORF">SAMN04488519_101344</name>
</gene>
<dbReference type="Gene3D" id="2.60.40.4070">
    <property type="match status" value="1"/>
</dbReference>
<accession>A0A1I5B0X3</accession>
<feature type="domain" description="Gingipain" evidence="1">
    <location>
        <begin position="410"/>
        <end position="768"/>
    </location>
</feature>
<dbReference type="Pfam" id="PF01364">
    <property type="entry name" value="Peptidase_C25"/>
    <property type="match status" value="1"/>
</dbReference>
<reference evidence="3" key="1">
    <citation type="submission" date="2016-10" db="EMBL/GenBank/DDBJ databases">
        <authorList>
            <person name="Varghese N."/>
            <person name="Submissions S."/>
        </authorList>
    </citation>
    <scope>NUCLEOTIDE SEQUENCE [LARGE SCALE GENOMIC DNA]</scope>
    <source>
        <strain evidence="3">DSM 15282</strain>
    </source>
</reference>
<evidence type="ECO:0000259" key="1">
    <source>
        <dbReference type="Pfam" id="PF01364"/>
    </source>
</evidence>
<dbReference type="GO" id="GO:0008234">
    <property type="term" value="F:cysteine-type peptidase activity"/>
    <property type="evidence" value="ECO:0007669"/>
    <property type="project" value="InterPro"/>
</dbReference>
<keyword evidence="3" id="KW-1185">Reference proteome</keyword>
<evidence type="ECO:0000313" key="2">
    <source>
        <dbReference type="EMBL" id="SFN68280.1"/>
    </source>
</evidence>
<protein>
    <submittedName>
        <fullName evidence="2">Peptidase family C25</fullName>
    </submittedName>
</protein>
<dbReference type="GO" id="GO:0006508">
    <property type="term" value="P:proteolysis"/>
    <property type="evidence" value="ECO:0007669"/>
    <property type="project" value="InterPro"/>
</dbReference>
<name>A0A1I5B0X3_9BACT</name>
<dbReference type="InterPro" id="IPR001769">
    <property type="entry name" value="Gingipain"/>
</dbReference>
<dbReference type="Proteomes" id="UP000199564">
    <property type="component" value="Unassembled WGS sequence"/>
</dbReference>
<dbReference type="EMBL" id="FOVW01000001">
    <property type="protein sequence ID" value="SFN68280.1"/>
    <property type="molecule type" value="Genomic_DNA"/>
</dbReference>
<proteinExistence type="predicted"/>
<evidence type="ECO:0000313" key="3">
    <source>
        <dbReference type="Proteomes" id="UP000199564"/>
    </source>
</evidence>
<organism evidence="2 3">
    <name type="scientific">Algoriphagus ornithinivorans</name>
    <dbReference type="NCBI Taxonomy" id="226506"/>
    <lineage>
        <taxon>Bacteria</taxon>
        <taxon>Pseudomonadati</taxon>
        <taxon>Bacteroidota</taxon>
        <taxon>Cytophagia</taxon>
        <taxon>Cytophagales</taxon>
        <taxon>Cyclobacteriaceae</taxon>
        <taxon>Algoriphagus</taxon>
    </lineage>
</organism>
<dbReference type="InterPro" id="IPR029030">
    <property type="entry name" value="Caspase-like_dom_sf"/>
</dbReference>
<sequence length="1673" mass="187095">MDLLKKLFLTYLLSCLALGLFAQQGIWYSYDQVYYKIPTAKDGIYRINPSALQSAGLNLSTTDPRNIRMFHRGKEVAIYIEGEQDGRLNEGDYIDFYGIRNDAKLDSILYRDVKPIPNPYFNTHTDTTAYFLTVANSPGKRMAVRGTPAATAPQIQSYQSERLQVFSDQYSLGISYTLGFRLSSYDQGQGWMSSVISKGATRQVPFGELGVPASSGDPYLEIGLTGRSANAHRARITAGVSGTSQRQVGVQDFSGFNTVFTRIPLRMTDFNANGSIVISVNPIGSEAADNISITYAKIRYSKNKGTGDFGSELLINPAGNQQIQYSSIAGNYAAVEISDPSNPVRVSLSKNSGNLSLQAAVEGKESKIWLENEDVIQKVTEVKPIKFRDYLGQAADYILVGSKALQRPSKNFQNPLKAYAEHRASPQGGAYDTLTLIMEDIYDQFGYGERSPIALYEFLKAYYPVHKPTHILMAGRGLAIYSTARVGGITYFYRNNPAVFTQQDLVPVGGYPFSDVVFTLNLDPANPELPAMAIGRIPAKDSQQLEDYFYKAIEKDLLGLEAPWQKEILHLGGGVSEFELNRYFNFLNGFKGIAEGPFLGGNVTTYRKRSNSVVEVIDITGDLNEGRSLVTFFGHGSPTILDIDIGFASDPTINYQNKGKYPVMLFNGCDYGSAFGTNYTQGEDWVITPNKGASNIMANSAIGVDVYLRRYSDAFYLNAFADSTKIYRSVGEIKMEAERFFVSRYGTAPLNYSHMEQMILMGDPALRLFPADKPDYFVTESEARIESFDNDPISALSDSLKLNFVLRNIGIVGFDSISYQVRRRLPSGEEITYPIVKTSAVSRVDSLSFSIPNIGVASAGENTIILEINPSREVEEMSFSNNQITISQFVPLSGTLNLYPLEYGIVNQKSIDLITQLPGNNPTDRTVIMQMDTTSNFNSAYRKEIRLSSKGLATWKVDLLPGADSVTYFWRTKFQEPRPGETDSWSSSSFSFISNGPEGWTQRTFQQIAENQLSNLNIDEAERKLVYKDVNLGVEVFTVGSAVDTLSFRNTQFYLNNVPQIIDNVNNANSRLCPNGSLGLVTFQQKTLQPYLPIPVPGFDILDGRSCGRPPQLIQSIQNAWITSPGQTILREFTNNVEQGDFVIIFSVGNVTFDSWPEEAYQLIKQFGASEATLRALKTGDPYILYGRKGMKPGEALEIVGNPNMEVPSNKQTLSFKSQLKGYLTEGYIFTPRIGPASSWENFFQAVKDRPWINEQEKTYFDILGVKENGEEEVLISNENSSQLDLSFINSQSYPYLRLRYEMNDPSSTAPADLKRWQVNYQGVPEGALILKNNQDRVNLREGESGSFNFEFKNVSIHDFPDSIQVDWKLTNLKSRKVESFSKKFAALKAGESFTHTIEFNSIGKGGENTLEIFANPRILREQTYRNNQIEVGTYFVVQEDDSQSLLDVNFDGIYIMDGDIVSPTVLINAILKNDQSFLHKTDTVGLDIFLKKNCDTCDFTRINFSNPNLTWTPASDENDFRVSFQPGPLEDGVYTLKVQNQDSPMPYEVTFEVVNDSQISNFYPYPNPFSTSVRFVFTVTGSEVPDQIKIQIMTVTGKVVREILQDELGPIRIGNNITEYAWDGKDEFGDQLANGVYIYRVLIRKNGQFMEHRPTAGDRGFTKGYGKMYLLR</sequence>
<dbReference type="Gene3D" id="3.40.50.1460">
    <property type="match status" value="1"/>
</dbReference>
<dbReference type="SUPFAM" id="SSF52129">
    <property type="entry name" value="Caspase-like"/>
    <property type="match status" value="1"/>
</dbReference>